<dbReference type="OrthoDB" id="8255879at2"/>
<accession>A0A0R3DXP7</accession>
<sequence length="69" mass="8035">MKDVQAHLEKLRAQIAECELIRDLATDPLKRDTFSRMAEHFRVLAGQLEHVIKYGKADDTFLGRRTRQP</sequence>
<evidence type="ECO:0000313" key="1">
    <source>
        <dbReference type="EMBL" id="KRQ14711.1"/>
    </source>
</evidence>
<protein>
    <submittedName>
        <fullName evidence="1">Uncharacterized protein</fullName>
    </submittedName>
</protein>
<comment type="caution">
    <text evidence="1">The sequence shown here is derived from an EMBL/GenBank/DDBJ whole genome shotgun (WGS) entry which is preliminary data.</text>
</comment>
<organism evidence="1 2">
    <name type="scientific">Bradyrhizobium manausense</name>
    <dbReference type="NCBI Taxonomy" id="989370"/>
    <lineage>
        <taxon>Bacteria</taxon>
        <taxon>Pseudomonadati</taxon>
        <taxon>Pseudomonadota</taxon>
        <taxon>Alphaproteobacteria</taxon>
        <taxon>Hyphomicrobiales</taxon>
        <taxon>Nitrobacteraceae</taxon>
        <taxon>Bradyrhizobium</taxon>
    </lineage>
</organism>
<reference evidence="1 2" key="1">
    <citation type="submission" date="2015-09" db="EMBL/GenBank/DDBJ databases">
        <title>Draft Genome Sequence of Bradyrhizobium manausense Strain BR 3351T, a Novel Symbiotic Nitrogen-Fixing Alphaproteobacterium Isolated from Brazilian Amazon Rain Forest.</title>
        <authorList>
            <person name="De Araujo J.L."/>
            <person name="Zilli J.E."/>
        </authorList>
    </citation>
    <scope>NUCLEOTIDE SEQUENCE [LARGE SCALE GENOMIC DNA]</scope>
    <source>
        <strain evidence="1 2">BR3351</strain>
    </source>
</reference>
<dbReference type="EMBL" id="LJYG01000047">
    <property type="protein sequence ID" value="KRQ14711.1"/>
    <property type="molecule type" value="Genomic_DNA"/>
</dbReference>
<name>A0A0R3DXP7_9BRAD</name>
<dbReference type="RefSeq" id="WP_057746638.1">
    <property type="nucleotide sequence ID" value="NZ_LJYG01000047.1"/>
</dbReference>
<proteinExistence type="predicted"/>
<dbReference type="STRING" id="989370.AOQ71_12600"/>
<keyword evidence="2" id="KW-1185">Reference proteome</keyword>
<gene>
    <name evidence="1" type="ORF">AOQ71_12600</name>
</gene>
<dbReference type="AlphaFoldDB" id="A0A0R3DXP7"/>
<dbReference type="Proteomes" id="UP000051936">
    <property type="component" value="Unassembled WGS sequence"/>
</dbReference>
<evidence type="ECO:0000313" key="2">
    <source>
        <dbReference type="Proteomes" id="UP000051936"/>
    </source>
</evidence>